<keyword evidence="2" id="KW-1185">Reference proteome</keyword>
<feature type="compositionally biased region" description="Polar residues" evidence="1">
    <location>
        <begin position="7"/>
        <end position="19"/>
    </location>
</feature>
<evidence type="ECO:0000256" key="1">
    <source>
        <dbReference type="SAM" id="MobiDB-lite"/>
    </source>
</evidence>
<dbReference type="WBParaSite" id="SMUV_0000102701-mRNA-1">
    <property type="protein sequence ID" value="SMUV_0000102701-mRNA-1"/>
    <property type="gene ID" value="SMUV_0000102701"/>
</dbReference>
<dbReference type="Proteomes" id="UP000046393">
    <property type="component" value="Unplaced"/>
</dbReference>
<feature type="region of interest" description="Disordered" evidence="1">
    <location>
        <begin position="1"/>
        <end position="21"/>
    </location>
</feature>
<reference evidence="3" key="1">
    <citation type="submission" date="2017-02" db="UniProtKB">
        <authorList>
            <consortium name="WormBaseParasite"/>
        </authorList>
    </citation>
    <scope>IDENTIFICATION</scope>
</reference>
<sequence>MAVFEGSNETSVGSPSSGLSWPHKELEISERHRSVLQFRRPEFGAARTSQGQQGIITDTSSRRLAGLSEADIIRSYQESLKHRRTSLPVTANALLANRAPADSCVREARGIIVDVLENKDLSPSVASCLRAVASLLSPQPPPCNLHEELGLPMVIENPFSGEQLIVSSVSAR</sequence>
<dbReference type="AlphaFoldDB" id="A0A0N5AA61"/>
<evidence type="ECO:0000313" key="3">
    <source>
        <dbReference type="WBParaSite" id="SMUV_0000102701-mRNA-1"/>
    </source>
</evidence>
<evidence type="ECO:0000313" key="2">
    <source>
        <dbReference type="Proteomes" id="UP000046393"/>
    </source>
</evidence>
<protein>
    <submittedName>
        <fullName evidence="3">Uncharacterized protein</fullName>
    </submittedName>
</protein>
<accession>A0A0N5AA61</accession>
<name>A0A0N5AA61_9BILA</name>
<proteinExistence type="predicted"/>
<organism evidence="2 3">
    <name type="scientific">Syphacia muris</name>
    <dbReference type="NCBI Taxonomy" id="451379"/>
    <lineage>
        <taxon>Eukaryota</taxon>
        <taxon>Metazoa</taxon>
        <taxon>Ecdysozoa</taxon>
        <taxon>Nematoda</taxon>
        <taxon>Chromadorea</taxon>
        <taxon>Rhabditida</taxon>
        <taxon>Spirurina</taxon>
        <taxon>Oxyuridomorpha</taxon>
        <taxon>Oxyuroidea</taxon>
        <taxon>Oxyuridae</taxon>
        <taxon>Syphacia</taxon>
    </lineage>
</organism>
<dbReference type="STRING" id="451379.A0A0N5AA61"/>